<dbReference type="Proteomes" id="UP000760860">
    <property type="component" value="Unassembled WGS sequence"/>
</dbReference>
<dbReference type="EMBL" id="RCMI01000954">
    <property type="protein sequence ID" value="KAG2893569.1"/>
    <property type="molecule type" value="Genomic_DNA"/>
</dbReference>
<evidence type="ECO:0000313" key="1">
    <source>
        <dbReference type="EMBL" id="KAG2893569.1"/>
    </source>
</evidence>
<name>A0A8T1TT10_9STRA</name>
<dbReference type="Proteomes" id="UP000736787">
    <property type="component" value="Unassembled WGS sequence"/>
</dbReference>
<reference evidence="1" key="1">
    <citation type="submission" date="2018-10" db="EMBL/GenBank/DDBJ databases">
        <title>Effector identification in a new, highly contiguous assembly of the strawberry crown rot pathogen Phytophthora cactorum.</title>
        <authorList>
            <person name="Armitage A.D."/>
            <person name="Nellist C.F."/>
            <person name="Bates H."/>
            <person name="Vickerstaff R.J."/>
            <person name="Harrison R.J."/>
        </authorList>
    </citation>
    <scope>NUCLEOTIDE SEQUENCE</scope>
    <source>
        <strain evidence="1">4032</strain>
        <strain evidence="2">4040</strain>
        <strain evidence="3">P421</strain>
    </source>
</reference>
<accession>A0A8T1TT10</accession>
<dbReference type="EMBL" id="RCMK01001111">
    <property type="protein sequence ID" value="KAG2901811.1"/>
    <property type="molecule type" value="Genomic_DNA"/>
</dbReference>
<dbReference type="VEuPathDB" id="FungiDB:PC110_g10840"/>
<evidence type="ECO:0000313" key="3">
    <source>
        <dbReference type="EMBL" id="KAG3210479.1"/>
    </source>
</evidence>
<dbReference type="EMBL" id="RCMV01001087">
    <property type="protein sequence ID" value="KAG3210479.1"/>
    <property type="molecule type" value="Genomic_DNA"/>
</dbReference>
<evidence type="ECO:0000313" key="2">
    <source>
        <dbReference type="EMBL" id="KAG2901811.1"/>
    </source>
</evidence>
<dbReference type="Proteomes" id="UP000774804">
    <property type="component" value="Unassembled WGS sequence"/>
</dbReference>
<dbReference type="AlphaFoldDB" id="A0A8T1TT10"/>
<protein>
    <submittedName>
        <fullName evidence="4">Uncharacterized protein</fullName>
    </submittedName>
</protein>
<organism evidence="4 5">
    <name type="scientific">Phytophthora cactorum</name>
    <dbReference type="NCBI Taxonomy" id="29920"/>
    <lineage>
        <taxon>Eukaryota</taxon>
        <taxon>Sar</taxon>
        <taxon>Stramenopiles</taxon>
        <taxon>Oomycota</taxon>
        <taxon>Peronosporomycetes</taxon>
        <taxon>Peronosporales</taxon>
        <taxon>Peronosporaceae</taxon>
        <taxon>Phytophthora</taxon>
    </lineage>
</organism>
<evidence type="ECO:0000313" key="4">
    <source>
        <dbReference type="EMBL" id="KAG6948086.1"/>
    </source>
</evidence>
<sequence>MLASAWRMLSERQLAVRMDAEAEQRRLCEAASSRAVLLEQFQDLMNQRIDESDDLSSSEDIDTRAPSYQHKRVRLEPTDDAIFSAYIDELDGVYTQTDEALRVRGLNASEPNWDGPSETWIKDPDTGYFLYGGKLTLPFDFRELCPSR</sequence>
<dbReference type="Proteomes" id="UP000688947">
    <property type="component" value="Unassembled WGS sequence"/>
</dbReference>
<dbReference type="OrthoDB" id="127048at2759"/>
<comment type="caution">
    <text evidence="4">The sequence shown here is derived from an EMBL/GenBank/DDBJ whole genome shotgun (WGS) entry which is preliminary data.</text>
</comment>
<dbReference type="EMBL" id="JAENGZ010001437">
    <property type="protein sequence ID" value="KAG6948086.1"/>
    <property type="molecule type" value="Genomic_DNA"/>
</dbReference>
<reference evidence="4" key="2">
    <citation type="submission" date="2021-01" db="EMBL/GenBank/DDBJ databases">
        <title>Phytophthora aleatoria, a newly-described species from Pinus radiata is distinct from Phytophthora cactorum isolates based on comparative genomics.</title>
        <authorList>
            <person name="Mcdougal R."/>
            <person name="Panda P."/>
            <person name="Williams N."/>
            <person name="Studholme D.J."/>
        </authorList>
    </citation>
    <scope>NUCLEOTIDE SEQUENCE</scope>
    <source>
        <strain evidence="4">NZFS 3830</strain>
    </source>
</reference>
<evidence type="ECO:0000313" key="5">
    <source>
        <dbReference type="Proteomes" id="UP000688947"/>
    </source>
</evidence>
<proteinExistence type="predicted"/>
<gene>
    <name evidence="4" type="ORF">JG687_00015694</name>
    <name evidence="1" type="ORF">PC115_g18441</name>
    <name evidence="2" type="ORF">PC117_g21644</name>
    <name evidence="3" type="ORF">PC129_g18519</name>
</gene>